<keyword evidence="7" id="KW-1185">Reference proteome</keyword>
<dbReference type="FunFam" id="1.20.58.900:FF:000005">
    <property type="entry name" value="RUN domain-containing protein 3A isoform X1"/>
    <property type="match status" value="1"/>
</dbReference>
<dbReference type="InterPro" id="IPR037213">
    <property type="entry name" value="Run_dom_sf"/>
</dbReference>
<name>A0A3P8Z8C0_ESOLU</name>
<gene>
    <name evidence="6" type="primary">CD6</name>
</gene>
<dbReference type="GO" id="GO:0010753">
    <property type="term" value="P:positive regulation of cGMP-mediated signaling"/>
    <property type="evidence" value="ECO:0007669"/>
    <property type="project" value="TreeGrafter"/>
</dbReference>
<dbReference type="Gene3D" id="1.20.58.900">
    <property type="match status" value="1"/>
</dbReference>
<evidence type="ECO:0000256" key="3">
    <source>
        <dbReference type="ARBA" id="ARBA00034858"/>
    </source>
</evidence>
<dbReference type="GeneTree" id="ENSGT00940000158922"/>
<evidence type="ECO:0000256" key="2">
    <source>
        <dbReference type="ARBA" id="ARBA00034727"/>
    </source>
</evidence>
<dbReference type="InterPro" id="IPR047340">
    <property type="entry name" value="RUNDC3A_B"/>
</dbReference>
<reference evidence="6" key="2">
    <citation type="submission" date="2020-02" db="EMBL/GenBank/DDBJ databases">
        <title>Esox lucius (northern pike) genome, fEsoLuc1, primary haplotype.</title>
        <authorList>
            <person name="Myers G."/>
            <person name="Karagic N."/>
            <person name="Meyer A."/>
            <person name="Pippel M."/>
            <person name="Reichard M."/>
            <person name="Winkler S."/>
            <person name="Tracey A."/>
            <person name="Sims Y."/>
            <person name="Howe K."/>
            <person name="Rhie A."/>
            <person name="Formenti G."/>
            <person name="Durbin R."/>
            <person name="Fedrigo O."/>
            <person name="Jarvis E.D."/>
        </authorList>
    </citation>
    <scope>NUCLEOTIDE SEQUENCE [LARGE SCALE GENOMIC DNA]</scope>
</reference>
<dbReference type="AlphaFoldDB" id="A0A3P8Z8C0"/>
<dbReference type="PROSITE" id="PS50826">
    <property type="entry name" value="RUN"/>
    <property type="match status" value="1"/>
</dbReference>
<dbReference type="SMART" id="SM00593">
    <property type="entry name" value="RUN"/>
    <property type="match status" value="1"/>
</dbReference>
<keyword evidence="1 4" id="KW-0175">Coiled coil</keyword>
<dbReference type="Proteomes" id="UP000265140">
    <property type="component" value="Chromosome 5"/>
</dbReference>
<evidence type="ECO:0000256" key="4">
    <source>
        <dbReference type="SAM" id="Coils"/>
    </source>
</evidence>
<feature type="domain" description="RUN" evidence="5">
    <location>
        <begin position="54"/>
        <end position="184"/>
    </location>
</feature>
<sequence length="418" mass="47298">MEPGCVQATMAMFDVSKKASFFSRNVAVERKNLITVCRFSVKTLLEKYTAEPIDDSSEEFINFAAVLEHILSHGFKGSGSWFDGQRSYWDFIRLACGKVQNSCISSIESMENISTSRAKGRAWIRVALMEKRLSEYLATALRDIRTTRRFYCEGAIVLREEATVLTGMLIGLGAIDFSFCLKGEVLDGKCSAVIDYTPYLKFTQSYDYLSDDDDRRSIDSSTSDDSVPEHPYIPLVTDEESWANKCRKMEQRFKIVYAQKGYLEELVRLRESQLKNVETENKKLTSRLTEMEEQYTQEKRELEAIVLELQEQLTSLIPCDSNHLAKNLSIPLINQWQQPYNNHDNGKLFRRCDPAPILLSKWSSKGSSVNVDKDYTPSMMGLCGSLNSLPSCKSLASLKSSECLVHISTDNSPALSPS</sequence>
<reference evidence="6" key="3">
    <citation type="submission" date="2025-08" db="UniProtKB">
        <authorList>
            <consortium name="Ensembl"/>
        </authorList>
    </citation>
    <scope>IDENTIFICATION</scope>
</reference>
<accession>A0A3P8Z8C0</accession>
<organism evidence="6 7">
    <name type="scientific">Esox lucius</name>
    <name type="common">Northern pike</name>
    <dbReference type="NCBI Taxonomy" id="8010"/>
    <lineage>
        <taxon>Eukaryota</taxon>
        <taxon>Metazoa</taxon>
        <taxon>Chordata</taxon>
        <taxon>Craniata</taxon>
        <taxon>Vertebrata</taxon>
        <taxon>Euteleostomi</taxon>
        <taxon>Actinopterygii</taxon>
        <taxon>Neopterygii</taxon>
        <taxon>Teleostei</taxon>
        <taxon>Protacanthopterygii</taxon>
        <taxon>Esociformes</taxon>
        <taxon>Esocidae</taxon>
        <taxon>Esox</taxon>
    </lineage>
</organism>
<proteinExistence type="inferred from homology"/>
<dbReference type="Bgee" id="ENSELUG00000001556">
    <property type="expression patterns" value="Expressed in brain and 8 other cell types or tissues"/>
</dbReference>
<evidence type="ECO:0000313" key="7">
    <source>
        <dbReference type="Proteomes" id="UP000265140"/>
    </source>
</evidence>
<dbReference type="PANTHER" id="PTHR46251:SF5">
    <property type="entry name" value="RUN DOMAIN-CONTAINING PROTEIN 3A"/>
    <property type="match status" value="1"/>
</dbReference>
<protein>
    <recommendedName>
        <fullName evidence="3">RUN domain-containing protein 3A</fullName>
    </recommendedName>
</protein>
<dbReference type="SUPFAM" id="SSF140741">
    <property type="entry name" value="RUN domain-like"/>
    <property type="match status" value="1"/>
</dbReference>
<evidence type="ECO:0000256" key="1">
    <source>
        <dbReference type="ARBA" id="ARBA00023054"/>
    </source>
</evidence>
<dbReference type="Ensembl" id="ENSELUT00000036529.3">
    <property type="protein sequence ID" value="ENSELUP00000024965.2"/>
    <property type="gene ID" value="ENSELUG00000001556.3"/>
</dbReference>
<reference evidence="6" key="4">
    <citation type="submission" date="2025-09" db="UniProtKB">
        <authorList>
            <consortium name="Ensembl"/>
        </authorList>
    </citation>
    <scope>IDENTIFICATION</scope>
</reference>
<comment type="similarity">
    <text evidence="2">Belongs to the RUNDC3 family.</text>
</comment>
<dbReference type="InterPro" id="IPR004012">
    <property type="entry name" value="Run_dom"/>
</dbReference>
<evidence type="ECO:0000313" key="6">
    <source>
        <dbReference type="Ensembl" id="ENSELUP00000024965.2"/>
    </source>
</evidence>
<reference evidence="7" key="1">
    <citation type="journal article" date="2014" name="PLoS ONE">
        <title>The genome and linkage map of the northern pike (Esox lucius): conserved synteny revealed between the salmonid sister group and the Neoteleostei.</title>
        <authorList>
            <person name="Rondeau E.B."/>
            <person name="Minkley D.R."/>
            <person name="Leong J.S."/>
            <person name="Messmer A.M."/>
            <person name="Jantzen J.R."/>
            <person name="von Schalburg K.R."/>
            <person name="Lemon C."/>
            <person name="Bird N.H."/>
            <person name="Koop B.F."/>
        </authorList>
    </citation>
    <scope>NUCLEOTIDE SEQUENCE</scope>
</reference>
<dbReference type="PANTHER" id="PTHR46251">
    <property type="entry name" value="RUN DOMAIN-CONTAINING 3 PROTEIN RUNDC3"/>
    <property type="match status" value="1"/>
</dbReference>
<dbReference type="Pfam" id="PF02759">
    <property type="entry name" value="RUN"/>
    <property type="match status" value="1"/>
</dbReference>
<evidence type="ECO:0000259" key="5">
    <source>
        <dbReference type="PROSITE" id="PS50826"/>
    </source>
</evidence>
<feature type="coiled-coil region" evidence="4">
    <location>
        <begin position="267"/>
        <end position="312"/>
    </location>
</feature>